<keyword evidence="1" id="KW-0732">Signal</keyword>
<dbReference type="PROSITE" id="PS51257">
    <property type="entry name" value="PROKAR_LIPOPROTEIN"/>
    <property type="match status" value="1"/>
</dbReference>
<dbReference type="EMBL" id="MUYU01000018">
    <property type="protein sequence ID" value="OOS23175.1"/>
    <property type="molecule type" value="Genomic_DNA"/>
</dbReference>
<organism evidence="2 3">
    <name type="scientific">Moraxella pluranimalium</name>
    <dbReference type="NCBI Taxonomy" id="470453"/>
    <lineage>
        <taxon>Bacteria</taxon>
        <taxon>Pseudomonadati</taxon>
        <taxon>Pseudomonadota</taxon>
        <taxon>Gammaproteobacteria</taxon>
        <taxon>Moraxellales</taxon>
        <taxon>Moraxellaceae</taxon>
        <taxon>Moraxella</taxon>
    </lineage>
</organism>
<feature type="chain" id="PRO_5012368508" evidence="1">
    <location>
        <begin position="19"/>
        <end position="95"/>
    </location>
</feature>
<dbReference type="Pfam" id="PF06291">
    <property type="entry name" value="Lambda_Bor"/>
    <property type="match status" value="1"/>
</dbReference>
<comment type="caution">
    <text evidence="2">The sequence shown here is derived from an EMBL/GenBank/DDBJ whole genome shotgun (WGS) entry which is preliminary data.</text>
</comment>
<dbReference type="STRING" id="470453.B0680_07545"/>
<dbReference type="InterPro" id="IPR010438">
    <property type="entry name" value="Lambda_Bor"/>
</dbReference>
<feature type="signal peptide" evidence="1">
    <location>
        <begin position="1"/>
        <end position="18"/>
    </location>
</feature>
<proteinExistence type="predicted"/>
<dbReference type="Proteomes" id="UP000189800">
    <property type="component" value="Unassembled WGS sequence"/>
</dbReference>
<dbReference type="AlphaFoldDB" id="A0A1T0CLI1"/>
<gene>
    <name evidence="2" type="ORF">B0680_07545</name>
</gene>
<protein>
    <submittedName>
        <fullName evidence="2">Lipoprotein bor</fullName>
    </submittedName>
</protein>
<evidence type="ECO:0000256" key="1">
    <source>
        <dbReference type="SAM" id="SignalP"/>
    </source>
</evidence>
<evidence type="ECO:0000313" key="2">
    <source>
        <dbReference type="EMBL" id="OOS23175.1"/>
    </source>
</evidence>
<evidence type="ECO:0000313" key="3">
    <source>
        <dbReference type="Proteomes" id="UP000189800"/>
    </source>
</evidence>
<dbReference type="RefSeq" id="WP_078254497.1">
    <property type="nucleotide sequence ID" value="NZ_MUYU01000018.1"/>
</dbReference>
<keyword evidence="3" id="KW-1185">Reference proteome</keyword>
<accession>A0A1T0CLI1</accession>
<keyword evidence="2" id="KW-0449">Lipoprotein</keyword>
<reference evidence="2 3" key="1">
    <citation type="submission" date="2017-02" db="EMBL/GenBank/DDBJ databases">
        <title>Draft genome sequence of Moraxella pluranimalium CCUG 54913T type strain.</title>
        <authorList>
            <person name="Salva-Serra F."/>
            <person name="Engstrom-Jakobsson H."/>
            <person name="Thorell K."/>
            <person name="Jaen-Luchoro D."/>
            <person name="Gonzales-Siles L."/>
            <person name="Karlsson R."/>
            <person name="Yazdan S."/>
            <person name="Boulund F."/>
            <person name="Johnning A."/>
            <person name="Engstrand L."/>
            <person name="Kristiansson E."/>
            <person name="Moore E."/>
        </authorList>
    </citation>
    <scope>NUCLEOTIDE SEQUENCE [LARGE SCALE GENOMIC DNA]</scope>
    <source>
        <strain evidence="2 3">CCUG 54913</strain>
    </source>
</reference>
<sequence length="95" mass="10047">MKKLAMIGLVAALSTGCATQTYLLSEGGQTAPSADKWQHFFVGGIGQEVVENAAEVCGGAHKVAKIETQQSFLNGLASFVSNGLYTPHQNKVYCK</sequence>
<name>A0A1T0CLI1_9GAMM</name>
<dbReference type="OrthoDB" id="332829at2"/>